<evidence type="ECO:0000256" key="1">
    <source>
        <dbReference type="ARBA" id="ARBA00007406"/>
    </source>
</evidence>
<evidence type="ECO:0000259" key="5">
    <source>
        <dbReference type="SMART" id="SM00846"/>
    </source>
</evidence>
<dbReference type="NCBIfam" id="TIGR01534">
    <property type="entry name" value="GAPDH-I"/>
    <property type="match status" value="1"/>
</dbReference>
<evidence type="ECO:0000313" key="6">
    <source>
        <dbReference type="EMBL" id="MFD1427502.1"/>
    </source>
</evidence>
<name>A0ABW4CAR2_9BACL</name>
<dbReference type="Pfam" id="PF02800">
    <property type="entry name" value="Gp_dh_C"/>
    <property type="match status" value="1"/>
</dbReference>
<dbReference type="InterPro" id="IPR006424">
    <property type="entry name" value="Glyceraldehyde-3-P_DH_1"/>
</dbReference>
<comment type="similarity">
    <text evidence="1 3">Belongs to the glyceraldehyde-3-phosphate dehydrogenase family.</text>
</comment>
<dbReference type="Pfam" id="PF00044">
    <property type="entry name" value="Gp_dh_N"/>
    <property type="match status" value="1"/>
</dbReference>
<protein>
    <recommendedName>
        <fullName evidence="4">Glyceraldehyde-3-phosphate dehydrogenase</fullName>
        <ecNumber evidence="4">1.2.1.-</ecNumber>
    </recommendedName>
</protein>
<proteinExistence type="inferred from homology"/>
<dbReference type="InterPro" id="IPR020828">
    <property type="entry name" value="GlycerAld_3-P_DH_NAD(P)-bd"/>
</dbReference>
<dbReference type="PANTHER" id="PTHR43148">
    <property type="entry name" value="GLYCERALDEHYDE-3-PHOSPHATE DEHYDROGENASE 2"/>
    <property type="match status" value="1"/>
</dbReference>
<evidence type="ECO:0000256" key="4">
    <source>
        <dbReference type="RuleBase" id="RU361160"/>
    </source>
</evidence>
<accession>A0ABW4CAR2</accession>
<evidence type="ECO:0000256" key="2">
    <source>
        <dbReference type="ARBA" id="ARBA00023002"/>
    </source>
</evidence>
<evidence type="ECO:0000256" key="3">
    <source>
        <dbReference type="RuleBase" id="RU000397"/>
    </source>
</evidence>
<sequence>MTTKIGINGFGRIGRAVFRIAMAHPELEVVAINDLTDSETLAHLLKYDSVHGRFDGSVEVSPGGLRVNEKEIKVLAERDPAQLPWGELGVEIVAESTGRFTKKEDAEKHLQAGAKKVIISAPAKNEDLTVVMGVNDDQYDPGLHQVISNASCTTNCLAPVAKVLHQTFGVRRGLMTTVHSYTNDQQILDLPHKDLRRARAAGLSIIPTTTGAAKAVAKVLPELEGKLNGFSMRVPTPNVSVVDFVAELDRDVSVDEVNEAFRKQADTGLKGILGYTDEPLVSRDYNGDTHSSIVDGLSTMVQDGNMVKVVAWYDNEWGFSNRMVDLIHHIAKKGVSV</sequence>
<dbReference type="SMART" id="SM00846">
    <property type="entry name" value="Gp_dh_N"/>
    <property type="match status" value="1"/>
</dbReference>
<dbReference type="InterPro" id="IPR020830">
    <property type="entry name" value="GlycerAld_3-P_DH_AS"/>
</dbReference>
<gene>
    <name evidence="6" type="primary">gap</name>
    <name evidence="6" type="ORF">ACFQ4Y_11340</name>
</gene>
<dbReference type="InterPro" id="IPR020829">
    <property type="entry name" value="GlycerAld_3-P_DH_cat"/>
</dbReference>
<dbReference type="RefSeq" id="WP_380165580.1">
    <property type="nucleotide sequence ID" value="NZ_JBHTNU010000010.1"/>
</dbReference>
<dbReference type="InterPro" id="IPR036291">
    <property type="entry name" value="NAD(P)-bd_dom_sf"/>
</dbReference>
<evidence type="ECO:0000313" key="7">
    <source>
        <dbReference type="Proteomes" id="UP001597282"/>
    </source>
</evidence>
<keyword evidence="7" id="KW-1185">Reference proteome</keyword>
<feature type="domain" description="Glyceraldehyde 3-phosphate dehydrogenase NAD(P) binding" evidence="5">
    <location>
        <begin position="3"/>
        <end position="152"/>
    </location>
</feature>
<dbReference type="CDD" id="cd05214">
    <property type="entry name" value="GAPDH_I_N"/>
    <property type="match status" value="1"/>
</dbReference>
<dbReference type="InterPro" id="IPR020831">
    <property type="entry name" value="GlycerAld/Erythrose_P_DH"/>
</dbReference>
<dbReference type="Gene3D" id="3.30.360.10">
    <property type="entry name" value="Dihydrodipicolinate Reductase, domain 2"/>
    <property type="match status" value="1"/>
</dbReference>
<comment type="caution">
    <text evidence="6">The sequence shown here is derived from an EMBL/GenBank/DDBJ whole genome shotgun (WGS) entry which is preliminary data.</text>
</comment>
<dbReference type="PIRSF" id="PIRSF000149">
    <property type="entry name" value="GAP_DH"/>
    <property type="match status" value="1"/>
</dbReference>
<dbReference type="SUPFAM" id="SSF55347">
    <property type="entry name" value="Glyceraldehyde-3-phosphate dehydrogenase-like, C-terminal domain"/>
    <property type="match status" value="1"/>
</dbReference>
<dbReference type="EC" id="1.2.1.-" evidence="4"/>
<dbReference type="PROSITE" id="PS00071">
    <property type="entry name" value="GAPDH"/>
    <property type="match status" value="1"/>
</dbReference>
<dbReference type="CDD" id="cd18126">
    <property type="entry name" value="GAPDH_I_C"/>
    <property type="match status" value="1"/>
</dbReference>
<dbReference type="PRINTS" id="PR00078">
    <property type="entry name" value="G3PDHDRGNASE"/>
</dbReference>
<dbReference type="EMBL" id="JBHTNU010000010">
    <property type="protein sequence ID" value="MFD1427502.1"/>
    <property type="molecule type" value="Genomic_DNA"/>
</dbReference>
<dbReference type="Gene3D" id="3.40.50.720">
    <property type="entry name" value="NAD(P)-binding Rossmann-like Domain"/>
    <property type="match status" value="1"/>
</dbReference>
<dbReference type="Proteomes" id="UP001597282">
    <property type="component" value="Unassembled WGS sequence"/>
</dbReference>
<reference evidence="7" key="1">
    <citation type="journal article" date="2019" name="Int. J. Syst. Evol. Microbiol.">
        <title>The Global Catalogue of Microorganisms (GCM) 10K type strain sequencing project: providing services to taxonomists for standard genome sequencing and annotation.</title>
        <authorList>
            <consortium name="The Broad Institute Genomics Platform"/>
            <consortium name="The Broad Institute Genome Sequencing Center for Infectious Disease"/>
            <person name="Wu L."/>
            <person name="Ma J."/>
        </authorList>
    </citation>
    <scope>NUCLEOTIDE SEQUENCE [LARGE SCALE GENOMIC DNA]</scope>
    <source>
        <strain evidence="7">S1</strain>
    </source>
</reference>
<organism evidence="6 7">
    <name type="scientific">Kroppenstedtia sanguinis</name>
    <dbReference type="NCBI Taxonomy" id="1380684"/>
    <lineage>
        <taxon>Bacteria</taxon>
        <taxon>Bacillati</taxon>
        <taxon>Bacillota</taxon>
        <taxon>Bacilli</taxon>
        <taxon>Bacillales</taxon>
        <taxon>Thermoactinomycetaceae</taxon>
        <taxon>Kroppenstedtia</taxon>
    </lineage>
</organism>
<keyword evidence="2 4" id="KW-0560">Oxidoreductase</keyword>
<dbReference type="SUPFAM" id="SSF51735">
    <property type="entry name" value="NAD(P)-binding Rossmann-fold domains"/>
    <property type="match status" value="1"/>
</dbReference>